<dbReference type="EMBL" id="QRAO01000001">
    <property type="protein sequence ID" value="RDK89233.1"/>
    <property type="molecule type" value="Genomic_DNA"/>
</dbReference>
<evidence type="ECO:0000313" key="2">
    <source>
        <dbReference type="EMBL" id="RDK89233.1"/>
    </source>
</evidence>
<reference evidence="2 3" key="1">
    <citation type="submission" date="2018-07" db="EMBL/GenBank/DDBJ databases">
        <title>Genomic Encyclopedia of Type Strains, Phase IV (KMG-IV): sequencing the most valuable type-strain genomes for metagenomic binning, comparative biology and taxonomic classification.</title>
        <authorList>
            <person name="Goeker M."/>
        </authorList>
    </citation>
    <scope>NUCLEOTIDE SEQUENCE [LARGE SCALE GENOMIC DNA]</scope>
    <source>
        <strain evidence="2 3">DSM 101478</strain>
    </source>
</reference>
<dbReference type="InterPro" id="IPR014982">
    <property type="entry name" value="GSCFA"/>
</dbReference>
<name>A0A370QLJ1_9FLAO</name>
<evidence type="ECO:0000313" key="3">
    <source>
        <dbReference type="Proteomes" id="UP000255317"/>
    </source>
</evidence>
<gene>
    <name evidence="2" type="ORF">C8D94_1011114</name>
</gene>
<dbReference type="Pfam" id="PF08885">
    <property type="entry name" value="GSCFA"/>
    <property type="match status" value="1"/>
</dbReference>
<keyword evidence="3" id="KW-1185">Reference proteome</keyword>
<protein>
    <submittedName>
        <fullName evidence="2">GSCFA family protein</fullName>
    </submittedName>
</protein>
<organism evidence="2 3">
    <name type="scientific">Marinirhabdus gelatinilytica</name>
    <dbReference type="NCBI Taxonomy" id="1703343"/>
    <lineage>
        <taxon>Bacteria</taxon>
        <taxon>Pseudomonadati</taxon>
        <taxon>Bacteroidota</taxon>
        <taxon>Flavobacteriia</taxon>
        <taxon>Flavobacteriales</taxon>
        <taxon>Flavobacteriaceae</taxon>
    </lineage>
</organism>
<dbReference type="OrthoDB" id="9807687at2"/>
<dbReference type="Proteomes" id="UP000255317">
    <property type="component" value="Unassembled WGS sequence"/>
</dbReference>
<evidence type="ECO:0000259" key="1">
    <source>
        <dbReference type="Pfam" id="PF08885"/>
    </source>
</evidence>
<sequence>MKLQTTIPLTPETHQIDYKSKVLLLGSCFTENIGGKLDYFKFQNMQNPFGIVFHPLAIEKVVERAVKNISFTAHDVFERDGQWFSFEAHSSVTALSQEDLVVLLNKRLEEFSKYLSEASHVVITFGTAWVYKHNALNRVVANCHKVPQKNFSKELLSVGSISESLKNTASLILGTNPSASIIHTVSPVRHLKDGFVENSTSKAHLLAGIHKYNTLQFTTSHQSSSYFPSYEIMMDELRDYRFYTEDMLHPTPTAVHYIWKRFKQVWIASETESVQKEIDTIQKGLLHRPFNPESEQHLKFQQDLQQKIEKLKQELPHLSFS</sequence>
<dbReference type="AlphaFoldDB" id="A0A370QLJ1"/>
<dbReference type="RefSeq" id="WP_115122859.1">
    <property type="nucleotide sequence ID" value="NZ_QRAO01000001.1"/>
</dbReference>
<proteinExistence type="predicted"/>
<accession>A0A370QLJ1</accession>
<feature type="domain" description="GSCFA" evidence="1">
    <location>
        <begin position="21"/>
        <end position="262"/>
    </location>
</feature>
<comment type="caution">
    <text evidence="2">The sequence shown here is derived from an EMBL/GenBank/DDBJ whole genome shotgun (WGS) entry which is preliminary data.</text>
</comment>